<proteinExistence type="predicted"/>
<evidence type="ECO:0000256" key="2">
    <source>
        <dbReference type="SAM" id="MobiDB-lite"/>
    </source>
</evidence>
<dbReference type="KEGG" id="srt:Srot_1535"/>
<dbReference type="PROSITE" id="PS51257">
    <property type="entry name" value="PROKAR_LIPOPROTEIN"/>
    <property type="match status" value="1"/>
</dbReference>
<evidence type="ECO:0008006" key="6">
    <source>
        <dbReference type="Google" id="ProtNLM"/>
    </source>
</evidence>
<dbReference type="Gene3D" id="3.40.1000.10">
    <property type="entry name" value="Mog1/PsbP, alpha/beta/alpha sandwich"/>
    <property type="match status" value="1"/>
</dbReference>
<dbReference type="STRING" id="640132.Srot_1535"/>
<dbReference type="RefSeq" id="WP_013138451.1">
    <property type="nucleotide sequence ID" value="NC_014168.1"/>
</dbReference>
<sequence>MRLKLAALLLCLGVCVTAACTQTVRGRASLPEDNIDLAHDPQITNIGVDTPVAEPGASDSSHDSASDATGTGLNDYLKQHGVSAYPSGAGQGLTVTLRPPSDWQQEKPDGPEQQVAVSLPAGDDGLAALMHIDVYKLSANPPIADLVAAANADIDAAGKVQGTTDTPYQGNPSIAGIVAVTTKQGNRVVEVLRYTFVHDDSSSTTYIVHSVIVCAQSNWGSMRGDLLALDSSARLGD</sequence>
<keyword evidence="5" id="KW-1185">Reference proteome</keyword>
<feature type="region of interest" description="Disordered" evidence="2">
    <location>
        <begin position="88"/>
        <end position="114"/>
    </location>
</feature>
<dbReference type="InterPro" id="IPR019674">
    <property type="entry name" value="Lipoprotein_LpqN/LpqT-like"/>
</dbReference>
<dbReference type="HOGENOM" id="CLU_1170006_0_0_11"/>
<name>D6Z7R8_SEGRD</name>
<feature type="region of interest" description="Disordered" evidence="2">
    <location>
        <begin position="46"/>
        <end position="73"/>
    </location>
</feature>
<evidence type="ECO:0000313" key="5">
    <source>
        <dbReference type="Proteomes" id="UP000002247"/>
    </source>
</evidence>
<reference evidence="4 5" key="1">
    <citation type="journal article" date="2010" name="Stand. Genomic Sci.">
        <title>Complete genome sequence of Segniliparus rotundus type strain (CDC 1076).</title>
        <authorList>
            <person name="Sikorski J."/>
            <person name="Lapidus A."/>
            <person name="Copeland A."/>
            <person name="Misra M."/>
            <person name="Glavina Del Rio T."/>
            <person name="Nolan M."/>
            <person name="Lucas S."/>
            <person name="Chen F."/>
            <person name="Tice H."/>
            <person name="Cheng J.F."/>
            <person name="Jando M."/>
            <person name="Schneider S."/>
            <person name="Bruce D."/>
            <person name="Goodwin L."/>
            <person name="Pitluck S."/>
            <person name="Liolios K."/>
            <person name="Mikhailova N."/>
            <person name="Pati A."/>
            <person name="Ivanova N."/>
            <person name="Mavromatis K."/>
            <person name="Chen A."/>
            <person name="Palaniappan K."/>
            <person name="Chertkov O."/>
            <person name="Land M."/>
            <person name="Hauser L."/>
            <person name="Chang Y.J."/>
            <person name="Jeffries C.D."/>
            <person name="Brettin T."/>
            <person name="Detter J.C."/>
            <person name="Han C."/>
            <person name="Rohde M."/>
            <person name="Goker M."/>
            <person name="Bristow J."/>
            <person name="Eisen J.A."/>
            <person name="Markowitz V."/>
            <person name="Hugenholtz P."/>
            <person name="Kyrpides N.C."/>
            <person name="Klenk H.P."/>
        </authorList>
    </citation>
    <scope>NUCLEOTIDE SEQUENCE [LARGE SCALE GENOMIC DNA]</scope>
    <source>
        <strain evidence="5">ATCC BAA-972 / CDC 1076 / CIP 108378 / DSM 44985 / JCM 13578</strain>
    </source>
</reference>
<organism evidence="4 5">
    <name type="scientific">Segniliparus rotundus (strain ATCC BAA-972 / CDC 1076 / CIP 108378 / DSM 44985 / JCM 13578)</name>
    <dbReference type="NCBI Taxonomy" id="640132"/>
    <lineage>
        <taxon>Bacteria</taxon>
        <taxon>Bacillati</taxon>
        <taxon>Actinomycetota</taxon>
        <taxon>Actinomycetes</taxon>
        <taxon>Mycobacteriales</taxon>
        <taxon>Segniliparaceae</taxon>
        <taxon>Segniliparus</taxon>
    </lineage>
</organism>
<feature type="chain" id="PRO_5003091676" description="Lipoprotein LpqN" evidence="3">
    <location>
        <begin position="19"/>
        <end position="237"/>
    </location>
</feature>
<evidence type="ECO:0000256" key="3">
    <source>
        <dbReference type="SAM" id="SignalP"/>
    </source>
</evidence>
<dbReference type="EMBL" id="CP001958">
    <property type="protein sequence ID" value="ADG97998.1"/>
    <property type="molecule type" value="Genomic_DNA"/>
</dbReference>
<dbReference type="AlphaFoldDB" id="D6Z7R8"/>
<keyword evidence="1 3" id="KW-0732">Signal</keyword>
<dbReference type="Pfam" id="PF10738">
    <property type="entry name" value="Lpp-LpqN"/>
    <property type="match status" value="1"/>
</dbReference>
<evidence type="ECO:0000313" key="4">
    <source>
        <dbReference type="EMBL" id="ADG97998.1"/>
    </source>
</evidence>
<gene>
    <name evidence="4" type="ordered locus">Srot_1535</name>
</gene>
<dbReference type="Proteomes" id="UP000002247">
    <property type="component" value="Chromosome"/>
</dbReference>
<protein>
    <recommendedName>
        <fullName evidence="6">Lipoprotein LpqN</fullName>
    </recommendedName>
</protein>
<feature type="signal peptide" evidence="3">
    <location>
        <begin position="1"/>
        <end position="18"/>
    </location>
</feature>
<evidence type="ECO:0000256" key="1">
    <source>
        <dbReference type="ARBA" id="ARBA00022729"/>
    </source>
</evidence>
<accession>D6Z7R8</accession>